<feature type="compositionally biased region" description="Basic and acidic residues" evidence="1">
    <location>
        <begin position="145"/>
        <end position="157"/>
    </location>
</feature>
<dbReference type="Proteomes" id="UP000031512">
    <property type="component" value="Unassembled WGS sequence"/>
</dbReference>
<dbReference type="KEGG" id="beq:BEWA_015060"/>
<dbReference type="EMBL" id="ACOU01000004">
    <property type="protein sequence ID" value="EKX72947.1"/>
    <property type="molecule type" value="Genomic_DNA"/>
</dbReference>
<organism evidence="2 3">
    <name type="scientific">Theileria equi strain WA</name>
    <dbReference type="NCBI Taxonomy" id="1537102"/>
    <lineage>
        <taxon>Eukaryota</taxon>
        <taxon>Sar</taxon>
        <taxon>Alveolata</taxon>
        <taxon>Apicomplexa</taxon>
        <taxon>Aconoidasida</taxon>
        <taxon>Piroplasmida</taxon>
        <taxon>Theileriidae</taxon>
        <taxon>Theileria</taxon>
    </lineage>
</organism>
<name>L1LBX5_THEEQ</name>
<feature type="region of interest" description="Disordered" evidence="1">
    <location>
        <begin position="20"/>
        <end position="174"/>
    </location>
</feature>
<dbReference type="RefSeq" id="XP_004832399.1">
    <property type="nucleotide sequence ID" value="XM_004832342.1"/>
</dbReference>
<gene>
    <name evidence="2" type="ORF">BEWA_015060</name>
</gene>
<keyword evidence="3" id="KW-1185">Reference proteome</keyword>
<protein>
    <submittedName>
        <fullName evidence="2">Uncharacterized protein</fullName>
    </submittedName>
</protein>
<feature type="compositionally biased region" description="Basic and acidic residues" evidence="1">
    <location>
        <begin position="96"/>
        <end position="105"/>
    </location>
</feature>
<feature type="compositionally biased region" description="Polar residues" evidence="1">
    <location>
        <begin position="134"/>
        <end position="144"/>
    </location>
</feature>
<reference evidence="2 3" key="1">
    <citation type="journal article" date="2012" name="BMC Genomics">
        <title>Comparative genomic analysis and phylogenetic position of Theileria equi.</title>
        <authorList>
            <person name="Kappmeyer L.S."/>
            <person name="Thiagarajan M."/>
            <person name="Herndon D.R."/>
            <person name="Ramsay J.D."/>
            <person name="Caler E."/>
            <person name="Djikeng A."/>
            <person name="Gillespie J.J."/>
            <person name="Lau A.O."/>
            <person name="Roalson E.H."/>
            <person name="Silva J.C."/>
            <person name="Silva M.G."/>
            <person name="Suarez C.E."/>
            <person name="Ueti M.W."/>
            <person name="Nene V.M."/>
            <person name="Mealey R.H."/>
            <person name="Knowles D.P."/>
            <person name="Brayton K.A."/>
        </authorList>
    </citation>
    <scope>NUCLEOTIDE SEQUENCE [LARGE SCALE GENOMIC DNA]</scope>
    <source>
        <strain evidence="2 3">WA</strain>
    </source>
</reference>
<comment type="caution">
    <text evidence="2">The sequence shown here is derived from an EMBL/GenBank/DDBJ whole genome shotgun (WGS) entry which is preliminary data.</text>
</comment>
<evidence type="ECO:0000313" key="3">
    <source>
        <dbReference type="Proteomes" id="UP000031512"/>
    </source>
</evidence>
<feature type="compositionally biased region" description="Polar residues" evidence="1">
    <location>
        <begin position="47"/>
        <end position="72"/>
    </location>
</feature>
<sequence>MICGINDIKTRSTYAITLGDDENTTSSMNAMTTTSDTDSTTLGIVTAPSSSTYIGSAQNDDSETSTGSGLKSSNEEIKSEPTPELSSSLPTESESEDSKELKDSGRGSNKTQSVIDDHKPSTSTEFPESHSETKPLSSESVGNKNSDDNESKRDIDKGIVNNPLNKDSVEAPKSQTVDDVEVIEAPAELMNLILGDNVSLVGKPELVLSLQIETLNMGDKITKPVRIDVVESDEIKGPYYRIALQNNGNLTHGSFLVQKHSADQVMRNDAIEEEKVPLNPLIRPKLRRHNPIGSNEDQESEDSLEIPTEDLNHEIPEYGPDTTDECVADSNIGVTMESCVIDESMSSIGCPLTFRAFRMVLCDSISHGVGQIDCSSDEIL</sequence>
<dbReference type="GeneID" id="15804582"/>
<feature type="compositionally biased region" description="Low complexity" evidence="1">
    <location>
        <begin position="24"/>
        <end position="41"/>
    </location>
</feature>
<evidence type="ECO:0000256" key="1">
    <source>
        <dbReference type="SAM" id="MobiDB-lite"/>
    </source>
</evidence>
<dbReference type="AlphaFoldDB" id="L1LBX5"/>
<evidence type="ECO:0000313" key="2">
    <source>
        <dbReference type="EMBL" id="EKX72947.1"/>
    </source>
</evidence>
<proteinExistence type="predicted"/>
<accession>L1LBX5</accession>
<dbReference type="VEuPathDB" id="PiroplasmaDB:BEWA_015060"/>
<feature type="compositionally biased region" description="Low complexity" evidence="1">
    <location>
        <begin position="82"/>
        <end position="92"/>
    </location>
</feature>